<reference evidence="3 4" key="1">
    <citation type="submission" date="2018-05" db="EMBL/GenBank/DDBJ databases">
        <title>Mucilaginibacter hurinus sp. nov., isolated from briquette warehouse soil.</title>
        <authorList>
            <person name="Choi L."/>
        </authorList>
    </citation>
    <scope>NUCLEOTIDE SEQUENCE [LARGE SCALE GENOMIC DNA]</scope>
    <source>
        <strain evidence="3 4">ZR32</strain>
    </source>
</reference>
<feature type="domain" description="GH3 C-terminal" evidence="2">
    <location>
        <begin position="381"/>
        <end position="493"/>
    </location>
</feature>
<evidence type="ECO:0000313" key="4">
    <source>
        <dbReference type="Proteomes" id="UP000253209"/>
    </source>
</evidence>
<dbReference type="OrthoDB" id="5678283at2"/>
<dbReference type="GO" id="GO:0016881">
    <property type="term" value="F:acid-amino acid ligase activity"/>
    <property type="evidence" value="ECO:0007669"/>
    <property type="project" value="TreeGrafter"/>
</dbReference>
<dbReference type="GO" id="GO:0005737">
    <property type="term" value="C:cytoplasm"/>
    <property type="evidence" value="ECO:0007669"/>
    <property type="project" value="TreeGrafter"/>
</dbReference>
<organism evidence="3 4">
    <name type="scientific">Mucilaginibacter hurinus</name>
    <dbReference type="NCBI Taxonomy" id="2201324"/>
    <lineage>
        <taxon>Bacteria</taxon>
        <taxon>Pseudomonadati</taxon>
        <taxon>Bacteroidota</taxon>
        <taxon>Sphingobacteriia</taxon>
        <taxon>Sphingobacteriales</taxon>
        <taxon>Sphingobacteriaceae</taxon>
        <taxon>Mucilaginibacter</taxon>
    </lineage>
</organism>
<dbReference type="InterPro" id="IPR055377">
    <property type="entry name" value="GH3_M"/>
</dbReference>
<dbReference type="PANTHER" id="PTHR31901:SF9">
    <property type="entry name" value="GH3 DOMAIN-CONTAINING PROTEIN"/>
    <property type="match status" value="1"/>
</dbReference>
<proteinExistence type="predicted"/>
<accession>A0A367GK09</accession>
<evidence type="ECO:0000259" key="2">
    <source>
        <dbReference type="Pfam" id="PF23572"/>
    </source>
</evidence>
<keyword evidence="4" id="KW-1185">Reference proteome</keyword>
<comment type="caution">
    <text evidence="3">The sequence shown here is derived from an EMBL/GenBank/DDBJ whole genome shotgun (WGS) entry which is preliminary data.</text>
</comment>
<feature type="domain" description="GH3 middle" evidence="1">
    <location>
        <begin position="296"/>
        <end position="365"/>
    </location>
</feature>
<sequence length="505" mass="58787">MTIFNSVISWFMKKRIHQIELFMKYPHEVQEEWFENLMMTAENTEWGRKYQYKSIENFNQFKERVPIQTYDTLKPYIERMLRGEQNILWPSEIRWFAKSSGTTSDRSKFIPVSEEALEECHFKGGKDVLTIYYNNRPEAKLFTGKSLTIGGSQQISQFSADTSFGDLSAVIMKNLPFWAEFGRTPDLEIALMENFEEKIEKMAYATLDVNVTGFGGVPTWNIVLFNRMLELTGKSNMLEIWPNLEFCFHGGVNFTPYREQFKKFVPSDRMYYLENYNASEGFFGIQDLEEPGEMLLMLDYGIIYEFLPVENLHDENPRTLTLDEVEIGQNYALIISTNAGLWRYMIGDTIRFSSLSPFRIQITGRTKHYINAFGEEVIIDNAERALEEACTSTGAIIRDYTAAPVYFSGNECGAHEWLIEFITPPNEFERFIDIMDDTLRKINSDYDAKRFKNLALRRPVVRRMPEGTFFNWMKDKGKLGGQNKVPRLANNREYVDAILKMEPAG</sequence>
<dbReference type="AlphaFoldDB" id="A0A367GK09"/>
<dbReference type="PANTHER" id="PTHR31901">
    <property type="entry name" value="GH3 DOMAIN-CONTAINING PROTEIN"/>
    <property type="match status" value="1"/>
</dbReference>
<evidence type="ECO:0000259" key="1">
    <source>
        <dbReference type="Pfam" id="PF23571"/>
    </source>
</evidence>
<dbReference type="EMBL" id="QGDC01000010">
    <property type="protein sequence ID" value="RCH53792.1"/>
    <property type="molecule type" value="Genomic_DNA"/>
</dbReference>
<dbReference type="RefSeq" id="WP_114006362.1">
    <property type="nucleotide sequence ID" value="NZ_QGDC01000010.1"/>
</dbReference>
<dbReference type="Proteomes" id="UP000253209">
    <property type="component" value="Unassembled WGS sequence"/>
</dbReference>
<dbReference type="InterPro" id="IPR055378">
    <property type="entry name" value="GH3_C"/>
</dbReference>
<dbReference type="InterPro" id="IPR004993">
    <property type="entry name" value="GH3"/>
</dbReference>
<gene>
    <name evidence="3" type="ORF">DJ568_16275</name>
</gene>
<name>A0A367GK09_9SPHI</name>
<dbReference type="Pfam" id="PF23571">
    <property type="entry name" value="GH3_M"/>
    <property type="match status" value="1"/>
</dbReference>
<dbReference type="Pfam" id="PF23572">
    <property type="entry name" value="GH3_C"/>
    <property type="match status" value="1"/>
</dbReference>
<dbReference type="Pfam" id="PF03321">
    <property type="entry name" value="GH3"/>
    <property type="match status" value="1"/>
</dbReference>
<evidence type="ECO:0000313" key="3">
    <source>
        <dbReference type="EMBL" id="RCH53792.1"/>
    </source>
</evidence>
<protein>
    <recommendedName>
        <fullName evidence="5">GH3 auxin-responsive promoter family protein</fullName>
    </recommendedName>
</protein>
<evidence type="ECO:0008006" key="5">
    <source>
        <dbReference type="Google" id="ProtNLM"/>
    </source>
</evidence>